<evidence type="ECO:0000313" key="2">
    <source>
        <dbReference type="EMBL" id="AKJ95308.1"/>
    </source>
</evidence>
<reference evidence="2 3" key="1">
    <citation type="submission" date="2015-04" db="EMBL/GenBank/DDBJ databases">
        <title>Complete Sequence for the Genome of the Thioalkalivibrio versutus D301.</title>
        <authorList>
            <person name="Mu T."/>
            <person name="Zhou J."/>
            <person name="Xu X."/>
        </authorList>
    </citation>
    <scope>NUCLEOTIDE SEQUENCE [LARGE SCALE GENOMIC DNA]</scope>
    <source>
        <strain evidence="2 3">D301</strain>
    </source>
</reference>
<feature type="region of interest" description="Disordered" evidence="1">
    <location>
        <begin position="53"/>
        <end position="98"/>
    </location>
</feature>
<gene>
    <name evidence="2" type="ORF">TVD_08015</name>
</gene>
<accession>A0A0G3G267</accession>
<dbReference type="AlphaFoldDB" id="A0A0G3G267"/>
<dbReference type="PATRIC" id="fig|106634.4.peg.1634"/>
<dbReference type="EMBL" id="CP011367">
    <property type="protein sequence ID" value="AKJ95308.1"/>
    <property type="molecule type" value="Genomic_DNA"/>
</dbReference>
<evidence type="ECO:0000256" key="1">
    <source>
        <dbReference type="SAM" id="MobiDB-lite"/>
    </source>
</evidence>
<evidence type="ECO:0000313" key="3">
    <source>
        <dbReference type="Proteomes" id="UP000064201"/>
    </source>
</evidence>
<dbReference type="KEGG" id="tvr:TVD_08015"/>
<evidence type="ECO:0008006" key="4">
    <source>
        <dbReference type="Google" id="ProtNLM"/>
    </source>
</evidence>
<organism evidence="2 3">
    <name type="scientific">Thioalkalivibrio versutus</name>
    <dbReference type="NCBI Taxonomy" id="106634"/>
    <lineage>
        <taxon>Bacteria</taxon>
        <taxon>Pseudomonadati</taxon>
        <taxon>Pseudomonadota</taxon>
        <taxon>Gammaproteobacteria</taxon>
        <taxon>Chromatiales</taxon>
        <taxon>Ectothiorhodospiraceae</taxon>
        <taxon>Thioalkalivibrio</taxon>
    </lineage>
</organism>
<protein>
    <recommendedName>
        <fullName evidence="4">Low-complexity protein</fullName>
    </recommendedName>
</protein>
<dbReference type="OrthoDB" id="5785255at2"/>
<proteinExistence type="predicted"/>
<dbReference type="Proteomes" id="UP000064201">
    <property type="component" value="Chromosome"/>
</dbReference>
<sequence>MKNELFSTKTLAGAVGTAAIGVAMSTSPVFASADLNQGYQQGGQSPLMLAEGSCGEGTCGDASDTKDSEGSCGEGADGGSDGDEKDSEGACGEGTCGG</sequence>
<name>A0A0G3G267_9GAMM</name>
<dbReference type="RefSeq" id="WP_047251297.1">
    <property type="nucleotide sequence ID" value="NZ_CP011367.1"/>
</dbReference>
<dbReference type="STRING" id="106634.TVD_08015"/>
<keyword evidence="3" id="KW-1185">Reference proteome</keyword>